<evidence type="ECO:0000256" key="2">
    <source>
        <dbReference type="ARBA" id="ARBA00022692"/>
    </source>
</evidence>
<sequence>MTKISIAPFLFYMLKRLATLGIMYLITLSVLFALPRLIPSNPVAIYVEQVVEQYGYLTNPDLVPKQYKAMIEEFGFGKPLWEQYVDFLVKAFRGDLGTSIWLYPSRVLDVIMGSLPWTLFLLIPSSLIGWYLGNLWGARTGFKRGSIFEKFSVVFSSTIAQIPSYWLAMLLIYGFAVYLRLLPSGRAYDPTVPPSLSIDYALNVLKHYILPFTAITVPYLCGQVLTMRNLIIYELKSDYTVFGDYIGLREKVVRKYAFRNAVMPQIVGLSIRLGRTVAGAALVEALFSYPGMGYYMAQAVSNNDYMLLQGIFVILVATVYLAIFISDLVHMIIDPRVRLGYVKQ</sequence>
<feature type="transmembrane region" description="Helical" evidence="5">
    <location>
        <begin position="12"/>
        <end position="34"/>
    </location>
</feature>
<dbReference type="PANTHER" id="PTHR43376">
    <property type="entry name" value="OLIGOPEPTIDE TRANSPORT SYSTEM PERMEASE PROTEIN"/>
    <property type="match status" value="1"/>
</dbReference>
<keyword evidence="2 5" id="KW-0812">Transmembrane</keyword>
<keyword evidence="4 5" id="KW-0472">Membrane</keyword>
<evidence type="ECO:0000259" key="6">
    <source>
        <dbReference type="PROSITE" id="PS50928"/>
    </source>
</evidence>
<evidence type="ECO:0000256" key="3">
    <source>
        <dbReference type="ARBA" id="ARBA00022989"/>
    </source>
</evidence>
<keyword evidence="5" id="KW-0813">Transport</keyword>
<comment type="similarity">
    <text evidence="5">Belongs to the binding-protein-dependent transport system permease family.</text>
</comment>
<reference evidence="7" key="1">
    <citation type="journal article" date="2020" name="mSystems">
        <title>Genome- and Community-Level Interaction Insights into Carbon Utilization and Element Cycling Functions of Hydrothermarchaeota in Hydrothermal Sediment.</title>
        <authorList>
            <person name="Zhou Z."/>
            <person name="Liu Y."/>
            <person name="Xu W."/>
            <person name="Pan J."/>
            <person name="Luo Z.H."/>
            <person name="Li M."/>
        </authorList>
    </citation>
    <scope>NUCLEOTIDE SEQUENCE [LARGE SCALE GENOMIC DNA]</scope>
    <source>
        <strain evidence="7">SpSt-657</strain>
    </source>
</reference>
<dbReference type="GO" id="GO:0005886">
    <property type="term" value="C:plasma membrane"/>
    <property type="evidence" value="ECO:0007669"/>
    <property type="project" value="UniProtKB-SubCell"/>
</dbReference>
<dbReference type="PROSITE" id="PS50928">
    <property type="entry name" value="ABC_TM1"/>
    <property type="match status" value="1"/>
</dbReference>
<feature type="transmembrane region" description="Helical" evidence="5">
    <location>
        <begin position="153"/>
        <end position="179"/>
    </location>
</feature>
<gene>
    <name evidence="7" type="ORF">ENU30_00105</name>
</gene>
<feature type="transmembrane region" description="Helical" evidence="5">
    <location>
        <begin position="273"/>
        <end position="295"/>
    </location>
</feature>
<feature type="transmembrane region" description="Helical" evidence="5">
    <location>
        <begin position="307"/>
        <end position="329"/>
    </location>
</feature>
<protein>
    <submittedName>
        <fullName evidence="7">ABC transporter permease</fullName>
    </submittedName>
</protein>
<proteinExistence type="inferred from homology"/>
<feature type="domain" description="ABC transmembrane type-1" evidence="6">
    <location>
        <begin position="115"/>
        <end position="324"/>
    </location>
</feature>
<feature type="transmembrane region" description="Helical" evidence="5">
    <location>
        <begin position="208"/>
        <end position="227"/>
    </location>
</feature>
<dbReference type="PANTHER" id="PTHR43376:SF1">
    <property type="entry name" value="OLIGOPEPTIDE TRANSPORT SYSTEM PERMEASE PROTEIN"/>
    <property type="match status" value="1"/>
</dbReference>
<dbReference type="InterPro" id="IPR000515">
    <property type="entry name" value="MetI-like"/>
</dbReference>
<feature type="transmembrane region" description="Helical" evidence="5">
    <location>
        <begin position="110"/>
        <end position="132"/>
    </location>
</feature>
<evidence type="ECO:0000256" key="5">
    <source>
        <dbReference type="RuleBase" id="RU363032"/>
    </source>
</evidence>
<comment type="caution">
    <text evidence="7">The sequence shown here is derived from an EMBL/GenBank/DDBJ whole genome shotgun (WGS) entry which is preliminary data.</text>
</comment>
<evidence type="ECO:0000256" key="4">
    <source>
        <dbReference type="ARBA" id="ARBA00023136"/>
    </source>
</evidence>
<comment type="subcellular location">
    <subcellularLocation>
        <location evidence="5">Cell membrane</location>
        <topology evidence="5">Multi-pass membrane protein</topology>
    </subcellularLocation>
    <subcellularLocation>
        <location evidence="1">Membrane</location>
        <topology evidence="1">Multi-pass membrane protein</topology>
    </subcellularLocation>
</comment>
<dbReference type="AlphaFoldDB" id="A0A7J3JN08"/>
<keyword evidence="3 5" id="KW-1133">Transmembrane helix</keyword>
<name>A0A7J3JN08_9CREN</name>
<evidence type="ECO:0000313" key="7">
    <source>
        <dbReference type="EMBL" id="HGQ17371.1"/>
    </source>
</evidence>
<dbReference type="Pfam" id="PF00528">
    <property type="entry name" value="BPD_transp_1"/>
    <property type="match status" value="1"/>
</dbReference>
<evidence type="ECO:0000256" key="1">
    <source>
        <dbReference type="ARBA" id="ARBA00004141"/>
    </source>
</evidence>
<dbReference type="GO" id="GO:0055085">
    <property type="term" value="P:transmembrane transport"/>
    <property type="evidence" value="ECO:0007669"/>
    <property type="project" value="InterPro"/>
</dbReference>
<accession>A0A7J3JN08</accession>
<organism evidence="7">
    <name type="scientific">Ignisphaera aggregans</name>
    <dbReference type="NCBI Taxonomy" id="334771"/>
    <lineage>
        <taxon>Archaea</taxon>
        <taxon>Thermoproteota</taxon>
        <taxon>Thermoprotei</taxon>
        <taxon>Desulfurococcales</taxon>
        <taxon>Desulfurococcaceae</taxon>
        <taxon>Ignisphaera</taxon>
    </lineage>
</organism>
<dbReference type="EMBL" id="DTBZ01000003">
    <property type="protein sequence ID" value="HGQ17371.1"/>
    <property type="molecule type" value="Genomic_DNA"/>
</dbReference>